<feature type="transmembrane region" description="Helical" evidence="4">
    <location>
        <begin position="361"/>
        <end position="380"/>
    </location>
</feature>
<dbReference type="SUPFAM" id="SSF103473">
    <property type="entry name" value="MFS general substrate transporter"/>
    <property type="match status" value="1"/>
</dbReference>
<proteinExistence type="inferred from homology"/>
<gene>
    <name evidence="6" type="ORF">IAS62_002005</name>
</gene>
<dbReference type="InterPro" id="IPR020846">
    <property type="entry name" value="MFS_dom"/>
</dbReference>
<evidence type="ECO:0000313" key="7">
    <source>
        <dbReference type="Proteomes" id="UP001432216"/>
    </source>
</evidence>
<reference evidence="6 7" key="1">
    <citation type="submission" date="2024-01" db="EMBL/GenBank/DDBJ databases">
        <title>Comparative genomics of Cryptococcus and Kwoniella reveals pathogenesis evolution and contrasting modes of karyotype evolution via chromosome fusion or intercentromeric recombination.</title>
        <authorList>
            <person name="Coelho M.A."/>
            <person name="David-Palma M."/>
            <person name="Shea T."/>
            <person name="Bowers K."/>
            <person name="McGinley-Smith S."/>
            <person name="Mohammad A.W."/>
            <person name="Gnirke A."/>
            <person name="Yurkov A.M."/>
            <person name="Nowrousian M."/>
            <person name="Sun S."/>
            <person name="Cuomo C.A."/>
            <person name="Heitman J."/>
        </authorList>
    </citation>
    <scope>NUCLEOTIDE SEQUENCE [LARGE SCALE GENOMIC DNA]</scope>
    <source>
        <strain evidence="6 7">7685027</strain>
    </source>
</reference>
<keyword evidence="7" id="KW-1185">Reference proteome</keyword>
<feature type="transmembrane region" description="Helical" evidence="4">
    <location>
        <begin position="507"/>
        <end position="527"/>
    </location>
</feature>
<evidence type="ECO:0000256" key="3">
    <source>
        <dbReference type="SAM" id="MobiDB-lite"/>
    </source>
</evidence>
<feature type="transmembrane region" description="Helical" evidence="4">
    <location>
        <begin position="336"/>
        <end position="355"/>
    </location>
</feature>
<feature type="compositionally biased region" description="Polar residues" evidence="3">
    <location>
        <begin position="72"/>
        <end position="90"/>
    </location>
</feature>
<dbReference type="InterPro" id="IPR036259">
    <property type="entry name" value="MFS_trans_sf"/>
</dbReference>
<feature type="transmembrane region" description="Helical" evidence="4">
    <location>
        <begin position="633"/>
        <end position="652"/>
    </location>
</feature>
<comment type="similarity">
    <text evidence="2">Belongs to the major facilitator superfamily. Monocarboxylate porter (TC 2.A.1.13) family.</text>
</comment>
<feature type="compositionally biased region" description="Pro residues" evidence="3">
    <location>
        <begin position="108"/>
        <end position="118"/>
    </location>
</feature>
<dbReference type="EMBL" id="CP143808">
    <property type="protein sequence ID" value="WVO20706.1"/>
    <property type="molecule type" value="Genomic_DNA"/>
</dbReference>
<feature type="transmembrane region" description="Helical" evidence="4">
    <location>
        <begin position="599"/>
        <end position="621"/>
    </location>
</feature>
<sequence length="662" mass="72051">MLNMSSEQATTTIQSLVGTRPVNRRTESSTSIEGVSSNRMTMVSSSATLCQLGDHDDKPSTPGVEHPPPIFEQTSGDSKSDQSQVPTRQSSTKHTHLHAHSHRHQGQTPPPVPSPVPAPDIVSVFDPASIGGGGPLKRIETQRSERYAEEMKEKEAKEVGTGEKKSGILRRWSTVSRRRPIMIMPTHTHRHSEDEISPVEDDRNARLKRLSSNISHQTLAITPTPGEREKYDFPNDGKEEGSCEAGNHVHEEEVEGHVYPDGGYGWVVLGACCCLAGCTMGWGMNWGVFQEYYLQSVYPNANTSVLSLAGTLCAFMMNATAFISGRYGDQYGFKRVLYCSAVITWLGLFLAGWSTKLWQTILTQGILTGFGQGLSMPLFMSLPSQWFYRRRGLASGLAIGGAGLGGGTTTLICRELLTKVGYQKTLWILACINLFCMSLSTFLIRGRPSSPEGKRAGKGPWIDWAVVKTSSFWSLVIGLFVSTTGYGMPFNYTAQWTRLHFPNLEPIYLALPVTVLGYTVCVGRALIGIVADLVGPMNTLILCFFLSGVIQLCLWLTASSFASLLVFAIAFGLVAPGYLGIIPQIIVQLFGPTNLATNVGILLLFNGPGNLLAGPIGGALYEASGKTSFKYMIVTGGCLQIAGALTACWARFKTSRKWLKKI</sequence>
<dbReference type="RefSeq" id="XP_064719945.1">
    <property type="nucleotide sequence ID" value="XM_064863873.1"/>
</dbReference>
<dbReference type="Pfam" id="PF07690">
    <property type="entry name" value="MFS_1"/>
    <property type="match status" value="2"/>
</dbReference>
<dbReference type="PANTHER" id="PTHR11360">
    <property type="entry name" value="MONOCARBOXYLATE TRANSPORTER"/>
    <property type="match status" value="1"/>
</dbReference>
<organism evidence="6 7">
    <name type="scientific">Cryptococcus decagattii</name>
    <dbReference type="NCBI Taxonomy" id="1859122"/>
    <lineage>
        <taxon>Eukaryota</taxon>
        <taxon>Fungi</taxon>
        <taxon>Dikarya</taxon>
        <taxon>Basidiomycota</taxon>
        <taxon>Agaricomycotina</taxon>
        <taxon>Tremellomycetes</taxon>
        <taxon>Tremellales</taxon>
        <taxon>Cryptococcaceae</taxon>
        <taxon>Cryptococcus</taxon>
        <taxon>Cryptococcus gattii species complex</taxon>
    </lineage>
</organism>
<feature type="compositionally biased region" description="Polar residues" evidence="3">
    <location>
        <begin position="28"/>
        <end position="49"/>
    </location>
</feature>
<dbReference type="InterPro" id="IPR011701">
    <property type="entry name" value="MFS"/>
</dbReference>
<evidence type="ECO:0000313" key="6">
    <source>
        <dbReference type="EMBL" id="WVO20706.1"/>
    </source>
</evidence>
<dbReference type="InterPro" id="IPR050327">
    <property type="entry name" value="Proton-linked_MCT"/>
</dbReference>
<dbReference type="GeneID" id="89988779"/>
<keyword evidence="4" id="KW-0812">Transmembrane</keyword>
<dbReference type="Gene3D" id="1.20.1250.20">
    <property type="entry name" value="MFS general substrate transporter like domains"/>
    <property type="match status" value="1"/>
</dbReference>
<dbReference type="PANTHER" id="PTHR11360:SF284">
    <property type="entry name" value="EG:103B4.3 PROTEIN-RELATED"/>
    <property type="match status" value="1"/>
</dbReference>
<feature type="domain" description="Major facilitator superfamily (MFS) profile" evidence="5">
    <location>
        <begin position="258"/>
        <end position="655"/>
    </location>
</feature>
<feature type="compositionally biased region" description="Basic residues" evidence="3">
    <location>
        <begin position="91"/>
        <end position="105"/>
    </location>
</feature>
<feature type="transmembrane region" description="Helical" evidence="4">
    <location>
        <begin position="564"/>
        <end position="587"/>
    </location>
</feature>
<dbReference type="PROSITE" id="PS50850">
    <property type="entry name" value="MFS"/>
    <property type="match status" value="1"/>
</dbReference>
<feature type="region of interest" description="Disordered" evidence="3">
    <location>
        <begin position="1"/>
        <end position="137"/>
    </location>
</feature>
<keyword evidence="4" id="KW-1133">Transmembrane helix</keyword>
<feature type="transmembrane region" description="Helical" evidence="4">
    <location>
        <begin position="304"/>
        <end position="324"/>
    </location>
</feature>
<evidence type="ECO:0000256" key="4">
    <source>
        <dbReference type="SAM" id="Phobius"/>
    </source>
</evidence>
<evidence type="ECO:0000256" key="2">
    <source>
        <dbReference type="ARBA" id="ARBA00006727"/>
    </source>
</evidence>
<comment type="subcellular location">
    <subcellularLocation>
        <location evidence="1">Membrane</location>
        <topology evidence="1">Multi-pass membrane protein</topology>
    </subcellularLocation>
</comment>
<protein>
    <recommendedName>
        <fullName evidence="5">Major facilitator superfamily (MFS) profile domain-containing protein</fullName>
    </recommendedName>
</protein>
<feature type="transmembrane region" description="Helical" evidence="4">
    <location>
        <begin position="424"/>
        <end position="444"/>
    </location>
</feature>
<evidence type="ECO:0000256" key="1">
    <source>
        <dbReference type="ARBA" id="ARBA00004141"/>
    </source>
</evidence>
<accession>A0ABZ2ATR4</accession>
<feature type="transmembrane region" description="Helical" evidence="4">
    <location>
        <begin position="264"/>
        <end position="284"/>
    </location>
</feature>
<feature type="transmembrane region" description="Helical" evidence="4">
    <location>
        <begin position="465"/>
        <end position="487"/>
    </location>
</feature>
<feature type="transmembrane region" description="Helical" evidence="4">
    <location>
        <begin position="539"/>
        <end position="558"/>
    </location>
</feature>
<feature type="transmembrane region" description="Helical" evidence="4">
    <location>
        <begin position="392"/>
        <end position="412"/>
    </location>
</feature>
<evidence type="ECO:0000259" key="5">
    <source>
        <dbReference type="PROSITE" id="PS50850"/>
    </source>
</evidence>
<feature type="compositionally biased region" description="Polar residues" evidence="3">
    <location>
        <begin position="1"/>
        <end position="17"/>
    </location>
</feature>
<keyword evidence="4" id="KW-0472">Membrane</keyword>
<name>A0ABZ2ATR4_9TREE</name>
<dbReference type="Proteomes" id="UP001432216">
    <property type="component" value="Chromosome 3"/>
</dbReference>